<evidence type="ECO:0000313" key="2">
    <source>
        <dbReference type="Proteomes" id="UP000547674"/>
    </source>
</evidence>
<reference evidence="1 2" key="1">
    <citation type="submission" date="2020-03" db="EMBL/GenBank/DDBJ databases">
        <title>Metabolic flexibility allows generalist bacteria to become dominant in a frequently disturbed ecosystem.</title>
        <authorList>
            <person name="Chen Y.-J."/>
            <person name="Leung P.M."/>
            <person name="Bay S.K."/>
            <person name="Hugenholtz P."/>
            <person name="Kessler A.J."/>
            <person name="Shelley G."/>
            <person name="Waite D.W."/>
            <person name="Cook P.L."/>
            <person name="Greening C."/>
        </authorList>
    </citation>
    <scope>NUCLEOTIDE SEQUENCE [LARGE SCALE GENOMIC DNA]</scope>
    <source>
        <strain evidence="1">SS_bin_28</strain>
    </source>
</reference>
<sequence length="328" mass="37509">MNKFSDNDKFSSSENTDQEIERDLRVYRRVTDQNQPQLSAFVRRAQAESKPSRLSLPRPRLAVAGAFSVVLLALLLLPISYEQTVGHELSIQVQPAEANHEGNLDNVIADLRARFGEARVQFRTDCEDWEQKCELMAFVPAEGELDPSEVLRTCVDRLLGEGFDAHTGISPKTTRVSGNMARLAKERVFLDGTRSRGEWRQSLSSFPEATGGERQVFVLRDDPQSLHMLFVKRRDDGGDRLGSQDVRFESRIRVREEVLSEHMDHVVRWVESELAEEGELPTRLSEIFETDSLDVRFFRSKDHMVVFSPETPKVAPRVIHKKKRHDPL</sequence>
<dbReference type="AlphaFoldDB" id="A0A7Y2E6C3"/>
<dbReference type="Proteomes" id="UP000547674">
    <property type="component" value="Unassembled WGS sequence"/>
</dbReference>
<organism evidence="1 2">
    <name type="scientific">Eiseniibacteriota bacterium</name>
    <dbReference type="NCBI Taxonomy" id="2212470"/>
    <lineage>
        <taxon>Bacteria</taxon>
        <taxon>Candidatus Eiseniibacteriota</taxon>
    </lineage>
</organism>
<name>A0A7Y2E6C3_UNCEI</name>
<accession>A0A7Y2E6C3</accession>
<gene>
    <name evidence="1" type="ORF">HKN21_00520</name>
</gene>
<evidence type="ECO:0000313" key="1">
    <source>
        <dbReference type="EMBL" id="NNF05217.1"/>
    </source>
</evidence>
<dbReference type="EMBL" id="JABDJR010000014">
    <property type="protein sequence ID" value="NNF05217.1"/>
    <property type="molecule type" value="Genomic_DNA"/>
</dbReference>
<proteinExistence type="predicted"/>
<protein>
    <submittedName>
        <fullName evidence="1">Uncharacterized protein</fullName>
    </submittedName>
</protein>
<comment type="caution">
    <text evidence="1">The sequence shown here is derived from an EMBL/GenBank/DDBJ whole genome shotgun (WGS) entry which is preliminary data.</text>
</comment>